<gene>
    <name evidence="1" type="ORF">PGLA1383_LOCUS37588</name>
</gene>
<protein>
    <submittedName>
        <fullName evidence="1">Uncharacterized protein</fullName>
    </submittedName>
</protein>
<organism evidence="1 2">
    <name type="scientific">Polarella glacialis</name>
    <name type="common">Dinoflagellate</name>
    <dbReference type="NCBI Taxonomy" id="89957"/>
    <lineage>
        <taxon>Eukaryota</taxon>
        <taxon>Sar</taxon>
        <taxon>Alveolata</taxon>
        <taxon>Dinophyceae</taxon>
        <taxon>Suessiales</taxon>
        <taxon>Suessiaceae</taxon>
        <taxon>Polarella</taxon>
    </lineage>
</organism>
<name>A0A813G1S8_POLGL</name>
<keyword evidence="2" id="KW-1185">Reference proteome</keyword>
<dbReference type="AlphaFoldDB" id="A0A813G1S8"/>
<accession>A0A813G1S8</accession>
<proteinExistence type="predicted"/>
<sequence length="101" mass="10613">WEEGSEAMAGDGLWNVLPPGQRPIPLGLAARHLCRALEAMDRPPPGTAAVQQGAWQVLRLELPVAAAGPQVALLLDWLEAQSGLLPRALFAARDGSVMVAG</sequence>
<comment type="caution">
    <text evidence="1">The sequence shown here is derived from an EMBL/GenBank/DDBJ whole genome shotgun (WGS) entry which is preliminary data.</text>
</comment>
<dbReference type="Proteomes" id="UP000654075">
    <property type="component" value="Unassembled WGS sequence"/>
</dbReference>
<evidence type="ECO:0000313" key="2">
    <source>
        <dbReference type="Proteomes" id="UP000654075"/>
    </source>
</evidence>
<evidence type="ECO:0000313" key="1">
    <source>
        <dbReference type="EMBL" id="CAE8620016.1"/>
    </source>
</evidence>
<feature type="non-terminal residue" evidence="1">
    <location>
        <position position="1"/>
    </location>
</feature>
<reference evidence="1" key="1">
    <citation type="submission" date="2021-02" db="EMBL/GenBank/DDBJ databases">
        <authorList>
            <person name="Dougan E. K."/>
            <person name="Rhodes N."/>
            <person name="Thang M."/>
            <person name="Chan C."/>
        </authorList>
    </citation>
    <scope>NUCLEOTIDE SEQUENCE</scope>
</reference>
<feature type="non-terminal residue" evidence="1">
    <location>
        <position position="101"/>
    </location>
</feature>
<dbReference type="EMBL" id="CAJNNV010027290">
    <property type="protein sequence ID" value="CAE8620016.1"/>
    <property type="molecule type" value="Genomic_DNA"/>
</dbReference>